<feature type="region of interest" description="Disordered" evidence="1">
    <location>
        <begin position="22"/>
        <end position="49"/>
    </location>
</feature>
<feature type="compositionally biased region" description="Pro residues" evidence="1">
    <location>
        <begin position="25"/>
        <end position="36"/>
    </location>
</feature>
<comment type="caution">
    <text evidence="2">The sequence shown here is derived from an EMBL/GenBank/DDBJ whole genome shotgun (WGS) entry which is preliminary data.</text>
</comment>
<evidence type="ECO:0000313" key="3">
    <source>
        <dbReference type="Proteomes" id="UP001620626"/>
    </source>
</evidence>
<organism evidence="2 3">
    <name type="scientific">Heterodera trifolii</name>
    <dbReference type="NCBI Taxonomy" id="157864"/>
    <lineage>
        <taxon>Eukaryota</taxon>
        <taxon>Metazoa</taxon>
        <taxon>Ecdysozoa</taxon>
        <taxon>Nematoda</taxon>
        <taxon>Chromadorea</taxon>
        <taxon>Rhabditida</taxon>
        <taxon>Tylenchina</taxon>
        <taxon>Tylenchomorpha</taxon>
        <taxon>Tylenchoidea</taxon>
        <taxon>Heteroderidae</taxon>
        <taxon>Heteroderinae</taxon>
        <taxon>Heterodera</taxon>
    </lineage>
</organism>
<gene>
    <name evidence="2" type="ORF">niasHT_030741</name>
</gene>
<dbReference type="AlphaFoldDB" id="A0ABD2HSY3"/>
<proteinExistence type="predicted"/>
<accession>A0ABD2HSY3</accession>
<dbReference type="EMBL" id="JBICBT010001408">
    <property type="protein sequence ID" value="KAL3068450.1"/>
    <property type="molecule type" value="Genomic_DNA"/>
</dbReference>
<dbReference type="Proteomes" id="UP001620626">
    <property type="component" value="Unassembled WGS sequence"/>
</dbReference>
<sequence length="134" mass="15357">MLFPEQCQCRAYFALPATDERRWSVPPPPSSCPPRLTPSDPTGTTESHGAISAELKCPLVNYAQLICEKSDKLIRVLGHSETPVICWHLRYYFLCRTDFSALNLLLLWCYAPPRFAFPRHCQKGFRYPATPKVR</sequence>
<reference evidence="2 3" key="1">
    <citation type="submission" date="2024-10" db="EMBL/GenBank/DDBJ databases">
        <authorList>
            <person name="Kim D."/>
        </authorList>
    </citation>
    <scope>NUCLEOTIDE SEQUENCE [LARGE SCALE GENOMIC DNA]</scope>
    <source>
        <strain evidence="2">BH-2024</strain>
    </source>
</reference>
<evidence type="ECO:0000256" key="1">
    <source>
        <dbReference type="SAM" id="MobiDB-lite"/>
    </source>
</evidence>
<name>A0ABD2HSY3_9BILA</name>
<evidence type="ECO:0000313" key="2">
    <source>
        <dbReference type="EMBL" id="KAL3068450.1"/>
    </source>
</evidence>
<keyword evidence="3" id="KW-1185">Reference proteome</keyword>
<protein>
    <submittedName>
        <fullName evidence="2">Uncharacterized protein</fullName>
    </submittedName>
</protein>